<organism evidence="2 3">
    <name type="scientific">Sphingobium subterraneum</name>
    <dbReference type="NCBI Taxonomy" id="627688"/>
    <lineage>
        <taxon>Bacteria</taxon>
        <taxon>Pseudomonadati</taxon>
        <taxon>Pseudomonadota</taxon>
        <taxon>Alphaproteobacteria</taxon>
        <taxon>Sphingomonadales</taxon>
        <taxon>Sphingomonadaceae</taxon>
        <taxon>Sphingobium</taxon>
    </lineage>
</organism>
<evidence type="ECO:0000313" key="3">
    <source>
        <dbReference type="Proteomes" id="UP000552700"/>
    </source>
</evidence>
<evidence type="ECO:0000259" key="1">
    <source>
        <dbReference type="SMART" id="SM00530"/>
    </source>
</evidence>
<dbReference type="Pfam" id="PF13560">
    <property type="entry name" value="HTH_31"/>
    <property type="match status" value="1"/>
</dbReference>
<dbReference type="CDD" id="cd00093">
    <property type="entry name" value="HTH_XRE"/>
    <property type="match status" value="1"/>
</dbReference>
<dbReference type="SUPFAM" id="SSF47413">
    <property type="entry name" value="lambda repressor-like DNA-binding domains"/>
    <property type="match status" value="1"/>
</dbReference>
<dbReference type="Gene3D" id="1.10.260.40">
    <property type="entry name" value="lambda repressor-like DNA-binding domains"/>
    <property type="match status" value="1"/>
</dbReference>
<dbReference type="GO" id="GO:0003677">
    <property type="term" value="F:DNA binding"/>
    <property type="evidence" value="ECO:0007669"/>
    <property type="project" value="InterPro"/>
</dbReference>
<dbReference type="SMART" id="SM00530">
    <property type="entry name" value="HTH_XRE"/>
    <property type="match status" value="1"/>
</dbReference>
<name>A0A841IX32_9SPHN</name>
<keyword evidence="3" id="KW-1185">Reference proteome</keyword>
<proteinExistence type="predicted"/>
<accession>A0A841IX32</accession>
<dbReference type="InterPro" id="IPR001387">
    <property type="entry name" value="Cro/C1-type_HTH"/>
</dbReference>
<protein>
    <submittedName>
        <fullName evidence="2">Transcriptional regulator with XRE-family HTH domain</fullName>
    </submittedName>
</protein>
<dbReference type="EMBL" id="JACIJP010000001">
    <property type="protein sequence ID" value="MBB6122840.1"/>
    <property type="molecule type" value="Genomic_DNA"/>
</dbReference>
<comment type="caution">
    <text evidence="2">The sequence shown here is derived from an EMBL/GenBank/DDBJ whole genome shotgun (WGS) entry which is preliminary data.</text>
</comment>
<dbReference type="RefSeq" id="WP_184077288.1">
    <property type="nucleotide sequence ID" value="NZ_JACIJP010000001.1"/>
</dbReference>
<evidence type="ECO:0000313" key="2">
    <source>
        <dbReference type="EMBL" id="MBB6122840.1"/>
    </source>
</evidence>
<reference evidence="2 3" key="1">
    <citation type="submission" date="2020-08" db="EMBL/GenBank/DDBJ databases">
        <title>Genomic Encyclopedia of Type Strains, Phase IV (KMG-IV): sequencing the most valuable type-strain genomes for metagenomic binning, comparative biology and taxonomic classification.</title>
        <authorList>
            <person name="Goeker M."/>
        </authorList>
    </citation>
    <scope>NUCLEOTIDE SEQUENCE [LARGE SCALE GENOMIC DNA]</scope>
    <source>
        <strain evidence="2 3">DSM 102255</strain>
    </source>
</reference>
<gene>
    <name evidence="2" type="ORF">FHS92_000547</name>
</gene>
<dbReference type="Proteomes" id="UP000552700">
    <property type="component" value="Unassembled WGS sequence"/>
</dbReference>
<feature type="domain" description="HTH cro/C1-type" evidence="1">
    <location>
        <begin position="24"/>
        <end position="79"/>
    </location>
</feature>
<sequence>MSHQSTDPAFDAILAEIKYISGRRIEEHRKRLHLTQERLAARVGIGARWLREIEGGNPRSRLDDHIRCAHGLGLTCGFILIPMMFQEHGVTFPRPLLFGDLADLERRCIAFIADHSLDALARQMRAT</sequence>
<dbReference type="InterPro" id="IPR010982">
    <property type="entry name" value="Lambda_DNA-bd_dom_sf"/>
</dbReference>
<dbReference type="AlphaFoldDB" id="A0A841IX32"/>